<dbReference type="InterPro" id="IPR042112">
    <property type="entry name" value="P_AcTrfase_dom2"/>
</dbReference>
<dbReference type="Gene3D" id="3.40.50.10380">
    <property type="entry name" value="Malic enzyme, N-terminal domain"/>
    <property type="match status" value="1"/>
</dbReference>
<dbReference type="InterPro" id="IPR045213">
    <property type="entry name" value="Malic_NAD-bd_bact_type"/>
</dbReference>
<protein>
    <submittedName>
        <fullName evidence="14">NAD-dependent malic enzyme</fullName>
        <ecNumber evidence="14">1.1.1.-</ecNumber>
    </submittedName>
</protein>
<feature type="binding site" evidence="10">
    <location>
        <position position="149"/>
    </location>
    <ligand>
        <name>a divalent metal cation</name>
        <dbReference type="ChEBI" id="CHEBI:60240"/>
    </ligand>
</feature>
<feature type="active site" description="Proton acceptor" evidence="9">
    <location>
        <position position="107"/>
    </location>
</feature>
<dbReference type="GO" id="GO:0016746">
    <property type="term" value="F:acyltransferase activity"/>
    <property type="evidence" value="ECO:0007669"/>
    <property type="project" value="InterPro"/>
</dbReference>
<accession>A0A1S7QSS2</accession>
<dbReference type="GO" id="GO:0046872">
    <property type="term" value="F:metal ion binding"/>
    <property type="evidence" value="ECO:0007669"/>
    <property type="project" value="UniProtKB-KW"/>
</dbReference>
<evidence type="ECO:0000256" key="10">
    <source>
        <dbReference type="PIRSR" id="PIRSR036684-2"/>
    </source>
</evidence>
<comment type="cofactor">
    <cofactor evidence="1">
        <name>Mn(2+)</name>
        <dbReference type="ChEBI" id="CHEBI:29035"/>
    </cofactor>
</comment>
<dbReference type="InterPro" id="IPR012301">
    <property type="entry name" value="Malic_N_dom"/>
</dbReference>
<evidence type="ECO:0000259" key="13">
    <source>
        <dbReference type="SMART" id="SM01274"/>
    </source>
</evidence>
<feature type="domain" description="Malic enzyme NAD-binding" evidence="12">
    <location>
        <begin position="176"/>
        <end position="413"/>
    </location>
</feature>
<dbReference type="GO" id="GO:0006108">
    <property type="term" value="P:malate metabolic process"/>
    <property type="evidence" value="ECO:0007669"/>
    <property type="project" value="InterPro"/>
</dbReference>
<dbReference type="SUPFAM" id="SSF53223">
    <property type="entry name" value="Aminoacid dehydrogenase-like, N-terminal domain"/>
    <property type="match status" value="1"/>
</dbReference>
<feature type="binding site" evidence="11">
    <location>
        <position position="175"/>
    </location>
    <ligand>
        <name>a divalent metal cation</name>
        <dbReference type="ChEBI" id="CHEBI:60240"/>
    </ligand>
</feature>
<dbReference type="GeneID" id="92922764"/>
<evidence type="ECO:0000256" key="3">
    <source>
        <dbReference type="ARBA" id="ARBA00007686"/>
    </source>
</evidence>
<sequence length="771" mass="83012">MTSHDKNNTPANTAKADIEEQALFFHRYPRPGKLEIQATKPLGNQRDLALAYSPGVAAPCLAIHENPEMAAEYTARANLVAVISNGTAVLGLGNIGPLASKPVMEGKAVLFKKFAGIDVFDIEIDAPGINDMVSTIAALEPTFGGINLEDIKAPECFEVERQLREKMNIPVFHDDQHGTAIIVAAAVTNALELAGKSLSSVKIVASGAGAAALACLNLLVAMGAKKENIWVHDIEGLVYDGRNELMDEWKEVYAQKTDKRVLAETIDGADVFLGLSAAGVLKPELLERMAENPLILALANPNPEIMPEAARAARPDAMICTGRSDFPNQVNNVLCFPYIFRGALDCGATTINEEMKMAAVQAIAELAREEVSEVAAKAYSGETPVFGPNYLIPSPFDPRLILRIAPAVARAAAASGVAARPITDFEAYFDQLNRFVWRSGFIMKPVFNAAKAAEKKRIIFAEGEDERVLRAAQVLLEEGTGIPILIGRPQIIETRLKRFGLRIRPHTDFAVVNPEDDPRYRDYVDDYFALVGRAGINPEAARTIVRTNTTVIGALSVKRGEADALICGLEGRYDRHLRDVNQIIGKQEGVRSFAGLSLLITQQGALFLTDTFVNNDPTSEEVAEMAILAAKEIRRFGITPKIALASHSNFGSRDSESARKMRRALKIVQAAAPELEVDGEMQGGSALSEALRKRAMPNSVLTGEANLLVFPNLDAANITLGVTRTLTEGLHVGPILLGSALPAHILSPSVTSRGVVNMAAFAVVQASHPSV</sequence>
<comment type="similarity">
    <text evidence="3">In the N-terminal section; belongs to the malic enzymes family.</text>
</comment>
<dbReference type="InterPro" id="IPR012188">
    <property type="entry name" value="ME_PTA"/>
</dbReference>
<dbReference type="Proteomes" id="UP000191897">
    <property type="component" value="Unassembled WGS sequence"/>
</dbReference>
<dbReference type="Gene3D" id="3.40.50.10750">
    <property type="entry name" value="Isocitrate/Isopropylmalate dehydrogenase-like"/>
    <property type="match status" value="1"/>
</dbReference>
<comment type="similarity">
    <text evidence="4">In the C-terminal section; belongs to the phosphate acetyltransferase and butyryltransferase family.</text>
</comment>
<dbReference type="AlphaFoldDB" id="A0A1S7QSS2"/>
<dbReference type="GO" id="GO:0051287">
    <property type="term" value="F:NAD binding"/>
    <property type="evidence" value="ECO:0007669"/>
    <property type="project" value="InterPro"/>
</dbReference>
<comment type="subunit">
    <text evidence="5">Homooctamer.</text>
</comment>
<evidence type="ECO:0000256" key="9">
    <source>
        <dbReference type="PIRSR" id="PIRSR036684-1"/>
    </source>
</evidence>
<evidence type="ECO:0000256" key="11">
    <source>
        <dbReference type="PIRSR" id="PIRSR036684-3"/>
    </source>
</evidence>
<evidence type="ECO:0000256" key="2">
    <source>
        <dbReference type="ARBA" id="ARBA00001946"/>
    </source>
</evidence>
<evidence type="ECO:0000313" key="14">
    <source>
        <dbReference type="EMBL" id="CUX41156.1"/>
    </source>
</evidence>
<dbReference type="InterPro" id="IPR051674">
    <property type="entry name" value="Malate_Decarboxylase"/>
</dbReference>
<dbReference type="GO" id="GO:0016616">
    <property type="term" value="F:oxidoreductase activity, acting on the CH-OH group of donors, NAD or NADP as acceptor"/>
    <property type="evidence" value="ECO:0007669"/>
    <property type="project" value="InterPro"/>
</dbReference>
<evidence type="ECO:0000313" key="15">
    <source>
        <dbReference type="Proteomes" id="UP000191897"/>
    </source>
</evidence>
<evidence type="ECO:0000256" key="8">
    <source>
        <dbReference type="ARBA" id="ARBA00023268"/>
    </source>
</evidence>
<dbReference type="Gene3D" id="3.40.50.10950">
    <property type="match status" value="1"/>
</dbReference>
<dbReference type="InterPro" id="IPR046346">
    <property type="entry name" value="Aminoacid_DH-like_N_sf"/>
</dbReference>
<evidence type="ECO:0000256" key="1">
    <source>
        <dbReference type="ARBA" id="ARBA00001936"/>
    </source>
</evidence>
<keyword evidence="8" id="KW-0511">Multifunctional enzyme</keyword>
<dbReference type="EMBL" id="FBWC01000017">
    <property type="protein sequence ID" value="CUX41156.1"/>
    <property type="molecule type" value="Genomic_DNA"/>
</dbReference>
<dbReference type="InterPro" id="IPR036291">
    <property type="entry name" value="NAD(P)-bd_dom_sf"/>
</dbReference>
<dbReference type="SMART" id="SM00919">
    <property type="entry name" value="Malic_M"/>
    <property type="match status" value="1"/>
</dbReference>
<dbReference type="InterPro" id="IPR042113">
    <property type="entry name" value="P_AcTrfase_dom1"/>
</dbReference>
<keyword evidence="11" id="KW-0521">NADP</keyword>
<dbReference type="PANTHER" id="PTHR43237">
    <property type="entry name" value="NADP-DEPENDENT MALIC ENZYME"/>
    <property type="match status" value="1"/>
</dbReference>
<evidence type="ECO:0000256" key="7">
    <source>
        <dbReference type="ARBA" id="ARBA00023002"/>
    </source>
</evidence>
<dbReference type="PANTHER" id="PTHR43237:SF4">
    <property type="entry name" value="NADP-DEPENDENT MALIC ENZYME"/>
    <property type="match status" value="1"/>
</dbReference>
<keyword evidence="6 10" id="KW-0479">Metal-binding</keyword>
<gene>
    <name evidence="14" type="primary">dme</name>
    <name evidence="14" type="ORF">AGR4C_Cc80450</name>
</gene>
<dbReference type="PIRSF" id="PIRSF036684">
    <property type="entry name" value="ME_PTA"/>
    <property type="match status" value="1"/>
</dbReference>
<dbReference type="InterPro" id="IPR037062">
    <property type="entry name" value="Malic_N_dom_sf"/>
</dbReference>
<feature type="domain" description="Malic enzyme N-terminal" evidence="13">
    <location>
        <begin position="31"/>
        <end position="164"/>
    </location>
</feature>
<evidence type="ECO:0000259" key="12">
    <source>
        <dbReference type="SMART" id="SM00919"/>
    </source>
</evidence>
<dbReference type="InterPro" id="IPR012302">
    <property type="entry name" value="Malic_NAD-bd"/>
</dbReference>
<feature type="binding site" evidence="10">
    <location>
        <position position="150"/>
    </location>
    <ligand>
        <name>a divalent metal cation</name>
        <dbReference type="ChEBI" id="CHEBI:60240"/>
    </ligand>
</feature>
<name>A0A1S7QSS2_AGRTU</name>
<organism evidence="14 15">
    <name type="scientific">Agrobacterium tumefaciens str. Kerr 14</name>
    <dbReference type="NCBI Taxonomy" id="1183424"/>
    <lineage>
        <taxon>Bacteria</taxon>
        <taxon>Pseudomonadati</taxon>
        <taxon>Pseudomonadota</taxon>
        <taxon>Alphaproteobacteria</taxon>
        <taxon>Hyphomicrobiales</taxon>
        <taxon>Rhizobiaceae</taxon>
        <taxon>Rhizobium/Agrobacterium group</taxon>
        <taxon>Agrobacterium</taxon>
        <taxon>Agrobacterium tumefaciens complex</taxon>
    </lineage>
</organism>
<keyword evidence="7 14" id="KW-0560">Oxidoreductase</keyword>
<proteinExistence type="inferred from homology"/>
<dbReference type="Gene3D" id="3.40.50.720">
    <property type="entry name" value="NAD(P)-binding Rossmann-like Domain"/>
    <property type="match status" value="1"/>
</dbReference>
<comment type="cofactor">
    <cofactor evidence="2">
        <name>Mg(2+)</name>
        <dbReference type="ChEBI" id="CHEBI:18420"/>
    </cofactor>
</comment>
<dbReference type="EC" id="1.1.1.-" evidence="14"/>
<feature type="binding site" evidence="11">
    <location>
        <begin position="89"/>
        <end position="96"/>
    </location>
    <ligand>
        <name>NADP(+)</name>
        <dbReference type="ChEBI" id="CHEBI:58349"/>
    </ligand>
</feature>
<evidence type="ECO:0000256" key="5">
    <source>
        <dbReference type="ARBA" id="ARBA00011823"/>
    </source>
</evidence>
<dbReference type="SUPFAM" id="SSF51735">
    <property type="entry name" value="NAD(P)-binding Rossmann-fold domains"/>
    <property type="match status" value="1"/>
</dbReference>
<dbReference type="FunFam" id="3.40.50.10380:FF:000003">
    <property type="entry name" value="NADP-dependent malic enzyme"/>
    <property type="match status" value="1"/>
</dbReference>
<dbReference type="Pfam" id="PF00390">
    <property type="entry name" value="malic"/>
    <property type="match status" value="1"/>
</dbReference>
<dbReference type="SMART" id="SM01274">
    <property type="entry name" value="malic"/>
    <property type="match status" value="1"/>
</dbReference>
<evidence type="ECO:0000256" key="6">
    <source>
        <dbReference type="ARBA" id="ARBA00022723"/>
    </source>
</evidence>
<reference evidence="14 15" key="1">
    <citation type="submission" date="2016-01" db="EMBL/GenBank/DDBJ databases">
        <authorList>
            <person name="Oliw E.H."/>
        </authorList>
    </citation>
    <scope>NUCLEOTIDE SEQUENCE [LARGE SCALE GENOMIC DNA]</scope>
    <source>
        <strain evidence="14 15">Kerr 14</strain>
    </source>
</reference>
<dbReference type="Pfam" id="PF01515">
    <property type="entry name" value="PTA_PTB"/>
    <property type="match status" value="1"/>
</dbReference>
<dbReference type="CDD" id="cd05311">
    <property type="entry name" value="NAD_bind_2_malic_enz"/>
    <property type="match status" value="1"/>
</dbReference>
<dbReference type="InterPro" id="IPR002505">
    <property type="entry name" value="PTA_PTB"/>
</dbReference>
<dbReference type="Pfam" id="PF03949">
    <property type="entry name" value="Malic_M"/>
    <property type="match status" value="1"/>
</dbReference>
<dbReference type="FunFam" id="3.40.50.720:FF:000095">
    <property type="entry name" value="NADP-dependent malic enzyme"/>
    <property type="match status" value="1"/>
</dbReference>
<evidence type="ECO:0000256" key="4">
    <source>
        <dbReference type="ARBA" id="ARBA00008756"/>
    </source>
</evidence>
<dbReference type="RefSeq" id="WP_003502976.1">
    <property type="nucleotide sequence ID" value="NZ_LT009730.1"/>
</dbReference>
<dbReference type="SUPFAM" id="SSF53659">
    <property type="entry name" value="Isocitrate/Isopropylmalate dehydrogenase-like"/>
    <property type="match status" value="1"/>
</dbReference>
<feature type="binding site" evidence="11">
    <location>
        <position position="300"/>
    </location>
    <ligand>
        <name>a divalent metal cation</name>
        <dbReference type="ChEBI" id="CHEBI:60240"/>
    </ligand>
</feature>
<dbReference type="GO" id="GO:0004470">
    <property type="term" value="F:malic enzyme activity"/>
    <property type="evidence" value="ECO:0007669"/>
    <property type="project" value="InterPro"/>
</dbReference>